<dbReference type="AlphaFoldDB" id="A0A450SMZ3"/>
<accession>A0A450SMZ3</accession>
<feature type="compositionally biased region" description="Basic residues" evidence="1">
    <location>
        <begin position="1"/>
        <end position="10"/>
    </location>
</feature>
<dbReference type="EMBL" id="CAADEW010000052">
    <property type="protein sequence ID" value="VFJ55193.1"/>
    <property type="molecule type" value="Genomic_DNA"/>
</dbReference>
<reference evidence="2" key="1">
    <citation type="submission" date="2019-02" db="EMBL/GenBank/DDBJ databases">
        <authorList>
            <person name="Gruber-Vodicka R. H."/>
            <person name="Seah K. B. B."/>
        </authorList>
    </citation>
    <scope>NUCLEOTIDE SEQUENCE</scope>
    <source>
        <strain evidence="2">BECK_BZ15</strain>
    </source>
</reference>
<feature type="compositionally biased region" description="Basic and acidic residues" evidence="1">
    <location>
        <begin position="41"/>
        <end position="52"/>
    </location>
</feature>
<organism evidence="2">
    <name type="scientific">Candidatus Kentrum sp. FW</name>
    <dbReference type="NCBI Taxonomy" id="2126338"/>
    <lineage>
        <taxon>Bacteria</taxon>
        <taxon>Pseudomonadati</taxon>
        <taxon>Pseudomonadota</taxon>
        <taxon>Gammaproteobacteria</taxon>
        <taxon>Candidatus Kentrum</taxon>
    </lineage>
</organism>
<evidence type="ECO:0000256" key="1">
    <source>
        <dbReference type="SAM" id="MobiDB-lite"/>
    </source>
</evidence>
<evidence type="ECO:0000313" key="2">
    <source>
        <dbReference type="EMBL" id="VFJ55193.1"/>
    </source>
</evidence>
<proteinExistence type="predicted"/>
<feature type="compositionally biased region" description="Basic and acidic residues" evidence="1">
    <location>
        <begin position="19"/>
        <end position="32"/>
    </location>
</feature>
<sequence>MGRVRLKSRQGHPCLVVENEPRRGSEFERHPALDPGLGNDGRIRHPRQEQGKLRFGQGQFPSGQGHGNGGRFLATDPRRRFLPPPAPTGSLPQGLAQCQARTLAHHRDGKGQRFPIGRGHFET</sequence>
<name>A0A450SMZ3_9GAMM</name>
<gene>
    <name evidence="2" type="ORF">BECKFW1821A_GA0114235_105217</name>
</gene>
<feature type="region of interest" description="Disordered" evidence="1">
    <location>
        <begin position="104"/>
        <end position="123"/>
    </location>
</feature>
<protein>
    <submittedName>
        <fullName evidence="2">Uncharacterized protein</fullName>
    </submittedName>
</protein>
<feature type="region of interest" description="Disordered" evidence="1">
    <location>
        <begin position="1"/>
        <end position="93"/>
    </location>
</feature>